<dbReference type="STRING" id="307486.GCA_000807215_00854"/>
<keyword evidence="2" id="KW-1185">Reference proteome</keyword>
<reference evidence="1 2" key="1">
    <citation type="submission" date="2019-07" db="EMBL/GenBank/DDBJ databases">
        <title>Tepidimonas taiwanensis I1-1 draft genome.</title>
        <authorList>
            <person name="Da Costa M.S."/>
            <person name="Froufe H.J.C."/>
            <person name="Egas C."/>
            <person name="Albuquerque L."/>
        </authorList>
    </citation>
    <scope>NUCLEOTIDE SEQUENCE [LARGE SCALE GENOMIC DNA]</scope>
    <source>
        <strain evidence="1 2">I1-1</strain>
    </source>
</reference>
<gene>
    <name evidence="1" type="ORF">Ttaiw_00454</name>
</gene>
<protein>
    <submittedName>
        <fullName evidence="1">Uncharacterized protein</fullName>
    </submittedName>
</protein>
<evidence type="ECO:0000313" key="2">
    <source>
        <dbReference type="Proteomes" id="UP000317763"/>
    </source>
</evidence>
<organism evidence="1 2">
    <name type="scientific">Tepidimonas taiwanensis</name>
    <dbReference type="NCBI Taxonomy" id="307486"/>
    <lineage>
        <taxon>Bacteria</taxon>
        <taxon>Pseudomonadati</taxon>
        <taxon>Pseudomonadota</taxon>
        <taxon>Betaproteobacteria</taxon>
        <taxon>Burkholderiales</taxon>
        <taxon>Tepidimonas</taxon>
    </lineage>
</organism>
<proteinExistence type="predicted"/>
<dbReference type="Proteomes" id="UP000317763">
    <property type="component" value="Unassembled WGS sequence"/>
</dbReference>
<name>A0A554XCG4_9BURK</name>
<accession>A0A554XCG4</accession>
<dbReference type="RefSeq" id="WP_043699704.1">
    <property type="nucleotide sequence ID" value="NZ_CP083911.1"/>
</dbReference>
<comment type="caution">
    <text evidence="1">The sequence shown here is derived from an EMBL/GenBank/DDBJ whole genome shotgun (WGS) entry which is preliminary data.</text>
</comment>
<evidence type="ECO:0000313" key="1">
    <source>
        <dbReference type="EMBL" id="TSE33528.1"/>
    </source>
</evidence>
<dbReference type="EMBL" id="VJOM01000003">
    <property type="protein sequence ID" value="TSE33528.1"/>
    <property type="molecule type" value="Genomic_DNA"/>
</dbReference>
<dbReference type="OrthoDB" id="9153081at2"/>
<dbReference type="AlphaFoldDB" id="A0A554XCG4"/>
<sequence length="203" mass="21501">MLEAVRDQAAGLLAWKLQPPTRVLAVAAAERGAASLELLWRLREGCRALELPCAVIEGPPECWGDGLEPGGVGLWHAPVSALWRDWRNVPGRPLVALTADPAALVDAYRAIKALSGGGLHPVVVALPDEGDETMAPHGALQAALAALRRTCHQHLRAVPPVWTLGYHAQRSADPAGEGTLLRVLEAAWTLEAPGAMGGRLRPC</sequence>